<gene>
    <name evidence="10" type="ORF">CCR82_01100</name>
</gene>
<accession>A0AAJ0UEJ8</accession>
<comment type="caution">
    <text evidence="10">The sequence shown here is derived from an EMBL/GenBank/DDBJ whole genome shotgun (WGS) entry which is preliminary data.</text>
</comment>
<feature type="transmembrane region" description="Helical" evidence="8">
    <location>
        <begin position="243"/>
        <end position="261"/>
    </location>
</feature>
<dbReference type="Proteomes" id="UP001296967">
    <property type="component" value="Unassembled WGS sequence"/>
</dbReference>
<feature type="transmembrane region" description="Helical" evidence="8">
    <location>
        <begin position="559"/>
        <end position="578"/>
    </location>
</feature>
<comment type="subcellular location">
    <subcellularLocation>
        <location evidence="1">Cell membrane</location>
        <topology evidence="1">Multi-pass membrane protein</topology>
    </subcellularLocation>
    <subcellularLocation>
        <location evidence="7">Membrane</location>
        <topology evidence="7">Multi-pass membrane protein</topology>
    </subcellularLocation>
</comment>
<feature type="domain" description="NADH:quinone oxidoreductase/Mrp antiporter transmembrane" evidence="9">
    <location>
        <begin position="136"/>
        <end position="411"/>
    </location>
</feature>
<evidence type="ECO:0000256" key="5">
    <source>
        <dbReference type="ARBA" id="ARBA00022989"/>
    </source>
</evidence>
<evidence type="ECO:0000313" key="11">
    <source>
        <dbReference type="Proteomes" id="UP001296967"/>
    </source>
</evidence>
<reference evidence="10" key="1">
    <citation type="submission" date="2017-05" db="EMBL/GenBank/DDBJ databases">
        <authorList>
            <person name="Imhoff J.F."/>
            <person name="Rahn T."/>
            <person name="Kuenzel S."/>
            <person name="Neulinger S.C."/>
        </authorList>
    </citation>
    <scope>NUCLEOTIDE SEQUENCE</scope>
    <source>
        <strain evidence="10">DSM 4395</strain>
    </source>
</reference>
<dbReference type="PANTHER" id="PTHR42703">
    <property type="entry name" value="NADH DEHYDROGENASE"/>
    <property type="match status" value="1"/>
</dbReference>
<name>A0AAJ0UEJ8_HALSE</name>
<evidence type="ECO:0000256" key="7">
    <source>
        <dbReference type="RuleBase" id="RU000320"/>
    </source>
</evidence>
<dbReference type="GO" id="GO:0008137">
    <property type="term" value="F:NADH dehydrogenase (ubiquinone) activity"/>
    <property type="evidence" value="ECO:0007669"/>
    <property type="project" value="InterPro"/>
</dbReference>
<dbReference type="AlphaFoldDB" id="A0AAJ0UEJ8"/>
<feature type="transmembrane region" description="Helical" evidence="8">
    <location>
        <begin position="267"/>
        <end position="288"/>
    </location>
</feature>
<feature type="transmembrane region" description="Helical" evidence="8">
    <location>
        <begin position="365"/>
        <end position="383"/>
    </location>
</feature>
<feature type="transmembrane region" description="Helical" evidence="8">
    <location>
        <begin position="439"/>
        <end position="458"/>
    </location>
</feature>
<dbReference type="GO" id="GO:0005886">
    <property type="term" value="C:plasma membrane"/>
    <property type="evidence" value="ECO:0007669"/>
    <property type="project" value="UniProtKB-SubCell"/>
</dbReference>
<feature type="transmembrane region" description="Helical" evidence="8">
    <location>
        <begin position="211"/>
        <end position="231"/>
    </location>
</feature>
<comment type="similarity">
    <text evidence="2">Belongs to the CPA3 antiporters (TC 2.A.63) subunit D family.</text>
</comment>
<keyword evidence="4 7" id="KW-0812">Transmembrane</keyword>
<dbReference type="InterPro" id="IPR001750">
    <property type="entry name" value="ND/Mrp_TM"/>
</dbReference>
<dbReference type="EMBL" id="NHSF01000008">
    <property type="protein sequence ID" value="MBK5929167.1"/>
    <property type="molecule type" value="Genomic_DNA"/>
</dbReference>
<evidence type="ECO:0000256" key="8">
    <source>
        <dbReference type="SAM" id="Phobius"/>
    </source>
</evidence>
<protein>
    <recommendedName>
        <fullName evidence="9">NADH:quinone oxidoreductase/Mrp antiporter transmembrane domain-containing protein</fullName>
    </recommendedName>
</protein>
<feature type="transmembrane region" description="Helical" evidence="8">
    <location>
        <begin position="116"/>
        <end position="133"/>
    </location>
</feature>
<feature type="transmembrane region" description="Helical" evidence="8">
    <location>
        <begin position="464"/>
        <end position="486"/>
    </location>
</feature>
<feature type="transmembrane region" description="Helical" evidence="8">
    <location>
        <begin position="333"/>
        <end position="353"/>
    </location>
</feature>
<feature type="transmembrane region" description="Helical" evidence="8">
    <location>
        <begin position="139"/>
        <end position="158"/>
    </location>
</feature>
<feature type="transmembrane region" description="Helical" evidence="8">
    <location>
        <begin position="403"/>
        <end position="427"/>
    </location>
</feature>
<evidence type="ECO:0000256" key="6">
    <source>
        <dbReference type="ARBA" id="ARBA00023136"/>
    </source>
</evidence>
<evidence type="ECO:0000259" key="9">
    <source>
        <dbReference type="Pfam" id="PF00361"/>
    </source>
</evidence>
<evidence type="ECO:0000256" key="1">
    <source>
        <dbReference type="ARBA" id="ARBA00004651"/>
    </source>
</evidence>
<keyword evidence="3" id="KW-1003">Cell membrane</keyword>
<dbReference type="Pfam" id="PF00361">
    <property type="entry name" value="Proton_antipo_M"/>
    <property type="match status" value="1"/>
</dbReference>
<keyword evidence="5 8" id="KW-1133">Transmembrane helix</keyword>
<evidence type="ECO:0000256" key="4">
    <source>
        <dbReference type="ARBA" id="ARBA00022692"/>
    </source>
</evidence>
<dbReference type="PANTHER" id="PTHR42703:SF1">
    <property type="entry name" value="NA(+)_H(+) ANTIPORTER SUBUNIT D1"/>
    <property type="match status" value="1"/>
</dbReference>
<feature type="transmembrane region" description="Helical" evidence="8">
    <location>
        <begin position="300"/>
        <end position="321"/>
    </location>
</feature>
<feature type="transmembrane region" description="Helical" evidence="8">
    <location>
        <begin position="89"/>
        <end position="109"/>
    </location>
</feature>
<dbReference type="PRINTS" id="PR01437">
    <property type="entry name" value="NUOXDRDTASE4"/>
</dbReference>
<evidence type="ECO:0000256" key="3">
    <source>
        <dbReference type="ARBA" id="ARBA00022475"/>
    </source>
</evidence>
<dbReference type="GO" id="GO:0042773">
    <property type="term" value="P:ATP synthesis coupled electron transport"/>
    <property type="evidence" value="ECO:0007669"/>
    <property type="project" value="InterPro"/>
</dbReference>
<proteinExistence type="inferred from homology"/>
<keyword evidence="6 8" id="KW-0472">Membrane</keyword>
<evidence type="ECO:0000256" key="2">
    <source>
        <dbReference type="ARBA" id="ARBA00005346"/>
    </source>
</evidence>
<sequence length="579" mass="60559">MTPWLLLLAWGWPLLLAWPAATLKSPWRSSPAGNHSGALDGPGGLRWALPILGPLPALLAALTVPVGSQLDLPWLFLGTALGLDATARIYLLFTTLLWLAAGLYTAFTFRGTAHAGRFRAIFLLAMAGNLWLIVGQDLFSFYAGFAIMGLAAYGLVIHDGSPAALRAGKIYLIMALFGEMSLFVALVIIAQQTGTTQPAPEDLTQLSALPIALLLLGLGVKAGLVPLHLWLPLAHPAAPIPASALLSGAMIKVAVLGWLRFLPVGAIALPGWGGLLAAAGLLTLFYGLPIGLVQSDPKVILAYSSISKMGLLMLCLGLVLVEPALAPTGVAAISLYAAQHGLVKGGLFLGVGLRKQAAPAIVQPWILGGLILLALALAGAPLTSGAMAKDALKPVLYGADWPWVPAAAVIAGVGTSLLMARFIWVCVRTQPHPQPGHPWPGLAWALLITLVLLFPFVLGAPASWLSGWLPVLLGVVFAGLVALGAWRNPDWLRPVIGLIPPGDLIVLARPLRRLAVAGGQSLWPPLDAARLRVTNAAIRGFQAVFAGTDTEAERGLRRWPVAGAVWLGIIAALLLALLG</sequence>
<evidence type="ECO:0000313" key="10">
    <source>
        <dbReference type="EMBL" id="MBK5929167.1"/>
    </source>
</evidence>
<dbReference type="InterPro" id="IPR003918">
    <property type="entry name" value="NADH_UbQ_OxRdtase"/>
</dbReference>
<dbReference type="RefSeq" id="WP_201243348.1">
    <property type="nucleotide sequence ID" value="NZ_NHSF01000008.1"/>
</dbReference>
<organism evidence="10 11">
    <name type="scientific">Halochromatium salexigens</name>
    <name type="common">Chromatium salexigens</name>
    <dbReference type="NCBI Taxonomy" id="49447"/>
    <lineage>
        <taxon>Bacteria</taxon>
        <taxon>Pseudomonadati</taxon>
        <taxon>Pseudomonadota</taxon>
        <taxon>Gammaproteobacteria</taxon>
        <taxon>Chromatiales</taxon>
        <taxon>Chromatiaceae</taxon>
        <taxon>Halochromatium</taxon>
    </lineage>
</organism>
<dbReference type="InterPro" id="IPR050586">
    <property type="entry name" value="CPA3_Na-H_Antiporter_D"/>
</dbReference>
<keyword evidence="11" id="KW-1185">Reference proteome</keyword>
<feature type="transmembrane region" description="Helical" evidence="8">
    <location>
        <begin position="170"/>
        <end position="191"/>
    </location>
</feature>
<reference evidence="10" key="2">
    <citation type="journal article" date="2020" name="Microorganisms">
        <title>Osmotic Adaptation and Compatible Solute Biosynthesis of Phototrophic Bacteria as Revealed from Genome Analyses.</title>
        <authorList>
            <person name="Imhoff J.F."/>
            <person name="Rahn T."/>
            <person name="Kunzel S."/>
            <person name="Keller A."/>
            <person name="Neulinger S.C."/>
        </authorList>
    </citation>
    <scope>NUCLEOTIDE SEQUENCE</scope>
    <source>
        <strain evidence="10">DSM 4395</strain>
    </source>
</reference>